<dbReference type="AlphaFoldDB" id="A0A8J7CVA8"/>
<organism evidence="1 2">
    <name type="scientific">Phaeovibrio sulfidiphilus</name>
    <dbReference type="NCBI Taxonomy" id="1220600"/>
    <lineage>
        <taxon>Bacteria</taxon>
        <taxon>Pseudomonadati</taxon>
        <taxon>Pseudomonadota</taxon>
        <taxon>Alphaproteobacteria</taxon>
        <taxon>Rhodospirillales</taxon>
        <taxon>Rhodospirillaceae</taxon>
        <taxon>Phaeovibrio</taxon>
    </lineage>
</organism>
<accession>A0A8J7CVA8</accession>
<evidence type="ECO:0000313" key="1">
    <source>
        <dbReference type="EMBL" id="MBE1236076.1"/>
    </source>
</evidence>
<dbReference type="EMBL" id="JACZHT010000001">
    <property type="protein sequence ID" value="MBE1236076.1"/>
    <property type="molecule type" value="Genomic_DNA"/>
</dbReference>
<reference evidence="1" key="1">
    <citation type="submission" date="2020-10" db="EMBL/GenBank/DDBJ databases">
        <title>Genome sequence of the unusual species of purple photosynthetic bacteria, Phaeovibrio sulfidiphilus DSM 23193, type strain.</title>
        <authorList>
            <person name="Kyndt J.A."/>
            <person name="Meyer T.E."/>
        </authorList>
    </citation>
    <scope>NUCLEOTIDE SEQUENCE</scope>
    <source>
        <strain evidence="1">DSM 23193</strain>
    </source>
</reference>
<dbReference type="Proteomes" id="UP000631034">
    <property type="component" value="Unassembled WGS sequence"/>
</dbReference>
<comment type="caution">
    <text evidence="1">The sequence shown here is derived from an EMBL/GenBank/DDBJ whole genome shotgun (WGS) entry which is preliminary data.</text>
</comment>
<proteinExistence type="predicted"/>
<protein>
    <submittedName>
        <fullName evidence="1">Uncharacterized protein</fullName>
    </submittedName>
</protein>
<dbReference type="RefSeq" id="WP_192532963.1">
    <property type="nucleotide sequence ID" value="NZ_JACZHT010000001.1"/>
</dbReference>
<keyword evidence="2" id="KW-1185">Reference proteome</keyword>
<dbReference type="PROSITE" id="PS51257">
    <property type="entry name" value="PROKAR_LIPOPROTEIN"/>
    <property type="match status" value="1"/>
</dbReference>
<evidence type="ECO:0000313" key="2">
    <source>
        <dbReference type="Proteomes" id="UP000631034"/>
    </source>
</evidence>
<name>A0A8J7CVA8_9PROT</name>
<sequence>MKTKIGCGVATGLLLGCLVTIAGVVGLTIYNDLPVEFEAGAPIVPHEDDDVMVIGFSNDTVDVTAQRSASGAPFSILVTYRSGKKPRHCIRPKDLDGLLDPLARIVARRTVPLPGFPETWPTELGLLEIKRGAVDFISWPVVVRQARDGRIAVKIYDSAAEVDLDPRVLEKLQRLCDPP</sequence>
<gene>
    <name evidence="1" type="ORF">IHV25_00175</name>
</gene>